<accession>A0A2U3PRQ2</accession>
<protein>
    <submittedName>
        <fullName evidence="1">Uncharacterized protein</fullName>
    </submittedName>
</protein>
<reference evidence="1 2" key="1">
    <citation type="submission" date="2018-03" db="EMBL/GenBank/DDBJ databases">
        <authorList>
            <person name="Gully D."/>
        </authorList>
    </citation>
    <scope>NUCLEOTIDE SEQUENCE [LARGE SCALE GENOMIC DNA]</scope>
    <source>
        <strain evidence="1">ORS3257</strain>
    </source>
</reference>
<proteinExistence type="predicted"/>
<dbReference type="Proteomes" id="UP000246085">
    <property type="component" value="Chromosome BRAD3257"/>
</dbReference>
<organism evidence="1 2">
    <name type="scientific">Bradyrhizobium vignae</name>
    <dbReference type="NCBI Taxonomy" id="1549949"/>
    <lineage>
        <taxon>Bacteria</taxon>
        <taxon>Pseudomonadati</taxon>
        <taxon>Pseudomonadota</taxon>
        <taxon>Alphaproteobacteria</taxon>
        <taxon>Hyphomicrobiales</taxon>
        <taxon>Nitrobacteraceae</taxon>
        <taxon>Bradyrhizobium</taxon>
    </lineage>
</organism>
<evidence type="ECO:0000313" key="2">
    <source>
        <dbReference type="Proteomes" id="UP000246085"/>
    </source>
</evidence>
<sequence length="76" mass="8122">MKGCKKGSPARGYDGDCSAKLNSQMDRDRLTPLGRSRLDPLAALLTWAQNTHADVKTARSKFDKTGAGSVIANVDS</sequence>
<evidence type="ECO:0000313" key="1">
    <source>
        <dbReference type="EMBL" id="SPP91823.1"/>
    </source>
</evidence>
<name>A0A2U3PRQ2_9BRAD</name>
<dbReference type="EMBL" id="LS398110">
    <property type="protein sequence ID" value="SPP91823.1"/>
    <property type="molecule type" value="Genomic_DNA"/>
</dbReference>
<dbReference type="KEGG" id="bvz:BRAD3257_0664"/>
<gene>
    <name evidence="1" type="ORF">BRAD3257_0664</name>
</gene>
<dbReference type="AlphaFoldDB" id="A0A2U3PRQ2"/>